<dbReference type="PRINTS" id="PR00455">
    <property type="entry name" value="HTHTETR"/>
</dbReference>
<keyword evidence="3" id="KW-0804">Transcription</keyword>
<name>A0A5B2X693_9PSEU</name>
<feature type="DNA-binding region" description="H-T-H motif" evidence="4">
    <location>
        <begin position="34"/>
        <end position="53"/>
    </location>
</feature>
<gene>
    <name evidence="6" type="ORF">F0L68_23200</name>
</gene>
<dbReference type="InterPro" id="IPR001647">
    <property type="entry name" value="HTH_TetR"/>
</dbReference>
<evidence type="ECO:0000256" key="3">
    <source>
        <dbReference type="ARBA" id="ARBA00023163"/>
    </source>
</evidence>
<dbReference type="InterPro" id="IPR049445">
    <property type="entry name" value="TetR_SbtR-like_C"/>
</dbReference>
<dbReference type="RefSeq" id="WP_149851736.1">
    <property type="nucleotide sequence ID" value="NZ_VUOB01000041.1"/>
</dbReference>
<evidence type="ECO:0000256" key="2">
    <source>
        <dbReference type="ARBA" id="ARBA00023125"/>
    </source>
</evidence>
<evidence type="ECO:0000313" key="7">
    <source>
        <dbReference type="Proteomes" id="UP000323454"/>
    </source>
</evidence>
<dbReference type="GO" id="GO:0003700">
    <property type="term" value="F:DNA-binding transcription factor activity"/>
    <property type="evidence" value="ECO:0007669"/>
    <property type="project" value="TreeGrafter"/>
</dbReference>
<dbReference type="SUPFAM" id="SSF46689">
    <property type="entry name" value="Homeodomain-like"/>
    <property type="match status" value="1"/>
</dbReference>
<dbReference type="SUPFAM" id="SSF48498">
    <property type="entry name" value="Tetracyclin repressor-like, C-terminal domain"/>
    <property type="match status" value="1"/>
</dbReference>
<dbReference type="GO" id="GO:0000976">
    <property type="term" value="F:transcription cis-regulatory region binding"/>
    <property type="evidence" value="ECO:0007669"/>
    <property type="project" value="TreeGrafter"/>
</dbReference>
<dbReference type="InterPro" id="IPR036271">
    <property type="entry name" value="Tet_transcr_reg_TetR-rel_C_sf"/>
</dbReference>
<dbReference type="InterPro" id="IPR050109">
    <property type="entry name" value="HTH-type_TetR-like_transc_reg"/>
</dbReference>
<dbReference type="AlphaFoldDB" id="A0A5B2X693"/>
<dbReference type="Proteomes" id="UP000323454">
    <property type="component" value="Unassembled WGS sequence"/>
</dbReference>
<proteinExistence type="predicted"/>
<dbReference type="Gene3D" id="1.10.357.10">
    <property type="entry name" value="Tetracycline Repressor, domain 2"/>
    <property type="match status" value="1"/>
</dbReference>
<dbReference type="EMBL" id="VUOB01000041">
    <property type="protein sequence ID" value="KAA2258740.1"/>
    <property type="molecule type" value="Genomic_DNA"/>
</dbReference>
<accession>A0A5B2X693</accession>
<dbReference type="Pfam" id="PF00440">
    <property type="entry name" value="TetR_N"/>
    <property type="match status" value="1"/>
</dbReference>
<evidence type="ECO:0000256" key="1">
    <source>
        <dbReference type="ARBA" id="ARBA00023015"/>
    </source>
</evidence>
<dbReference type="OrthoDB" id="9795011at2"/>
<dbReference type="PANTHER" id="PTHR30055:SF234">
    <property type="entry name" value="HTH-TYPE TRANSCRIPTIONAL REGULATOR BETI"/>
    <property type="match status" value="1"/>
</dbReference>
<keyword evidence="7" id="KW-1185">Reference proteome</keyword>
<evidence type="ECO:0000256" key="4">
    <source>
        <dbReference type="PROSITE-ProRule" id="PRU00335"/>
    </source>
</evidence>
<organism evidence="6 7">
    <name type="scientific">Solihabitans fulvus</name>
    <dbReference type="NCBI Taxonomy" id="1892852"/>
    <lineage>
        <taxon>Bacteria</taxon>
        <taxon>Bacillati</taxon>
        <taxon>Actinomycetota</taxon>
        <taxon>Actinomycetes</taxon>
        <taxon>Pseudonocardiales</taxon>
        <taxon>Pseudonocardiaceae</taxon>
        <taxon>Solihabitans</taxon>
    </lineage>
</organism>
<comment type="caution">
    <text evidence="6">The sequence shown here is derived from an EMBL/GenBank/DDBJ whole genome shotgun (WGS) entry which is preliminary data.</text>
</comment>
<evidence type="ECO:0000259" key="5">
    <source>
        <dbReference type="PROSITE" id="PS50977"/>
    </source>
</evidence>
<dbReference type="Pfam" id="PF21597">
    <property type="entry name" value="TetR_C_43"/>
    <property type="match status" value="1"/>
</dbReference>
<dbReference type="InterPro" id="IPR009057">
    <property type="entry name" value="Homeodomain-like_sf"/>
</dbReference>
<reference evidence="6 7" key="2">
    <citation type="submission" date="2019-09" db="EMBL/GenBank/DDBJ databases">
        <authorList>
            <person name="Jin C."/>
        </authorList>
    </citation>
    <scope>NUCLEOTIDE SEQUENCE [LARGE SCALE GENOMIC DNA]</scope>
    <source>
        <strain evidence="6 7">AN110305</strain>
    </source>
</reference>
<keyword evidence="2 4" id="KW-0238">DNA-binding</keyword>
<dbReference type="PROSITE" id="PS50977">
    <property type="entry name" value="HTH_TETR_2"/>
    <property type="match status" value="1"/>
</dbReference>
<feature type="domain" description="HTH tetR-type" evidence="5">
    <location>
        <begin position="12"/>
        <end position="71"/>
    </location>
</feature>
<keyword evidence="1" id="KW-0805">Transcription regulation</keyword>
<reference evidence="6 7" key="1">
    <citation type="submission" date="2019-09" db="EMBL/GenBank/DDBJ databases">
        <title>Goodfellowia gen. nov., a new genus of the Pseudonocardineae related to Actinoalloteichus, containing Goodfellowia coeruleoviolacea gen. nov., comb. nov. gen. nov., comb. nov.</title>
        <authorList>
            <person name="Labeda D."/>
        </authorList>
    </citation>
    <scope>NUCLEOTIDE SEQUENCE [LARGE SCALE GENOMIC DNA]</scope>
    <source>
        <strain evidence="6 7">AN110305</strain>
    </source>
</reference>
<evidence type="ECO:0000313" key="6">
    <source>
        <dbReference type="EMBL" id="KAA2258740.1"/>
    </source>
</evidence>
<dbReference type="PANTHER" id="PTHR30055">
    <property type="entry name" value="HTH-TYPE TRANSCRIPTIONAL REGULATOR RUTR"/>
    <property type="match status" value="1"/>
</dbReference>
<protein>
    <submittedName>
        <fullName evidence="6">TetR/AcrR family transcriptional regulator</fullName>
    </submittedName>
</protein>
<sequence length="189" mass="20079">MTTEKPLRADAARNRLRVLETAETAFAEEGVGVSFDEIARRAGVGVGTVYRHFPTKDALFGALMTDRLNQLTTDAEAAADAPDPDAAFYGFFGRMIERALLNLALCDAIEGDAGISPATVWGHESRFRPAFGRLLARAQDAGAVRTDVDIADLRAVMIGCLAMERQAPAGRQAGSLAAIACAGLRPKNS</sequence>